<dbReference type="GO" id="GO:0043190">
    <property type="term" value="C:ATP-binding cassette (ABC) transporter complex"/>
    <property type="evidence" value="ECO:0007669"/>
    <property type="project" value="InterPro"/>
</dbReference>
<name>A0A0J1CZ57_9BURK</name>
<dbReference type="NCBIfam" id="TIGR01187">
    <property type="entry name" value="potA"/>
    <property type="match status" value="1"/>
</dbReference>
<evidence type="ECO:0000256" key="3">
    <source>
        <dbReference type="ARBA" id="ARBA00022519"/>
    </source>
</evidence>
<keyword evidence="11" id="KW-1185">Reference proteome</keyword>
<evidence type="ECO:0000256" key="2">
    <source>
        <dbReference type="ARBA" id="ARBA00022475"/>
    </source>
</evidence>
<evidence type="ECO:0000259" key="9">
    <source>
        <dbReference type="PROSITE" id="PS50893"/>
    </source>
</evidence>
<dbReference type="InterPro" id="IPR050093">
    <property type="entry name" value="ABC_SmlMolc_Importer"/>
</dbReference>
<dbReference type="Pfam" id="PF08402">
    <property type="entry name" value="TOBE_2"/>
    <property type="match status" value="1"/>
</dbReference>
<dbReference type="Pfam" id="PF00005">
    <property type="entry name" value="ABC_tran"/>
    <property type="match status" value="1"/>
</dbReference>
<dbReference type="Gene3D" id="2.40.50.100">
    <property type="match status" value="1"/>
</dbReference>
<dbReference type="SUPFAM" id="SSF50331">
    <property type="entry name" value="MOP-like"/>
    <property type="match status" value="1"/>
</dbReference>
<dbReference type="Gene3D" id="3.40.50.300">
    <property type="entry name" value="P-loop containing nucleotide triphosphate hydrolases"/>
    <property type="match status" value="1"/>
</dbReference>
<dbReference type="EC" id="7.6.2.11" evidence="8"/>
<dbReference type="FunFam" id="3.40.50.300:FF:000133">
    <property type="entry name" value="Spermidine/putrescine import ATP-binding protein PotA"/>
    <property type="match status" value="1"/>
</dbReference>
<keyword evidence="2 8" id="KW-1003">Cell membrane</keyword>
<gene>
    <name evidence="8" type="primary">potA</name>
    <name evidence="10" type="ORF">EOS_13710</name>
</gene>
<dbReference type="GO" id="GO:0016887">
    <property type="term" value="F:ATP hydrolysis activity"/>
    <property type="evidence" value="ECO:0007669"/>
    <property type="project" value="InterPro"/>
</dbReference>
<dbReference type="RefSeq" id="WP_047847195.1">
    <property type="nucleotide sequence ID" value="NZ_AEJF01000088.1"/>
</dbReference>
<protein>
    <recommendedName>
        <fullName evidence="8">Spermidine/putrescine import ATP-binding protein PotA</fullName>
        <ecNumber evidence="8">7.6.2.11</ecNumber>
    </recommendedName>
</protein>
<keyword evidence="5 8" id="KW-0067">ATP-binding</keyword>
<evidence type="ECO:0000256" key="1">
    <source>
        <dbReference type="ARBA" id="ARBA00022448"/>
    </source>
</evidence>
<evidence type="ECO:0000256" key="5">
    <source>
        <dbReference type="ARBA" id="ARBA00022840"/>
    </source>
</evidence>
<dbReference type="InterPro" id="IPR008995">
    <property type="entry name" value="Mo/tungstate-bd_C_term_dom"/>
</dbReference>
<evidence type="ECO:0000313" key="10">
    <source>
        <dbReference type="EMBL" id="KLU25631.1"/>
    </source>
</evidence>
<dbReference type="PANTHER" id="PTHR42781:SF4">
    <property type="entry name" value="SPERMIDINE_PUTRESCINE IMPORT ATP-BINDING PROTEIN POTA"/>
    <property type="match status" value="1"/>
</dbReference>
<dbReference type="AlphaFoldDB" id="A0A0J1CZ57"/>
<dbReference type="InterPro" id="IPR003593">
    <property type="entry name" value="AAA+_ATPase"/>
</dbReference>
<comment type="function">
    <text evidence="8">Part of the ABC transporter complex PotABCD involved in spermidine/putrescine import. Responsible for energy coupling to the transport system.</text>
</comment>
<dbReference type="InterPro" id="IPR027417">
    <property type="entry name" value="P-loop_NTPase"/>
</dbReference>
<dbReference type="PROSITE" id="PS50893">
    <property type="entry name" value="ABC_TRANSPORTER_2"/>
    <property type="match status" value="1"/>
</dbReference>
<dbReference type="GO" id="GO:0005524">
    <property type="term" value="F:ATP binding"/>
    <property type="evidence" value="ECO:0007669"/>
    <property type="project" value="UniProtKB-KW"/>
</dbReference>
<dbReference type="SMART" id="SM00382">
    <property type="entry name" value="AAA"/>
    <property type="match status" value="1"/>
</dbReference>
<dbReference type="SUPFAM" id="SSF52540">
    <property type="entry name" value="P-loop containing nucleoside triphosphate hydrolases"/>
    <property type="match status" value="1"/>
</dbReference>
<keyword evidence="4 8" id="KW-0547">Nucleotide-binding</keyword>
<dbReference type="Proteomes" id="UP000035963">
    <property type="component" value="Unassembled WGS sequence"/>
</dbReference>
<keyword evidence="1 8" id="KW-0813">Transport</keyword>
<evidence type="ECO:0000256" key="4">
    <source>
        <dbReference type="ARBA" id="ARBA00022741"/>
    </source>
</evidence>
<accession>A0A0J1CZ57</accession>
<proteinExistence type="inferred from homology"/>
<comment type="caution">
    <text evidence="10">The sequence shown here is derived from an EMBL/GenBank/DDBJ whole genome shotgun (WGS) entry which is preliminary data.</text>
</comment>
<sequence>MMETAFRSSLQNSAERSERLLLDGVSKRFGAVTALETMTLDVHPGELLALLGPSGCGKTTTLRLIAGFDQPDTGTVNIGGRDVTNLPPDKRGLGMVFQNYSLFPHLSVGANIGFGLRMAGTPKSEIAARVKKMLETIRLPGIEARNIAQLSGGQQQRIALARALITNPSVLLLDEPLGALDKNLREGMQFELRQIQSELGITSVMVTHDQEEALTMSDRVVVMDRGRILQTGSPRDVYEQPRTRFVAEFLGTANVIECEVTGRHARAVKLRPHWSKAEIVVPVRDVRLSGEHAEFAIRPEKVVLDAPQSHHVRFDGHIVQHVFRGAHHAYRVDVPALGRPVYAYEMATSSAGGGARPAGANVVVSFDAESAVLLESETGQALAKAA</sequence>
<comment type="similarity">
    <text evidence="8">Belongs to the ABC transporter superfamily. Spermidine/putrescine importer (TC 3.A.1.11.1) family.</text>
</comment>
<keyword evidence="6 8" id="KW-1278">Translocase</keyword>
<dbReference type="InterPro" id="IPR005893">
    <property type="entry name" value="PotA-like"/>
</dbReference>
<dbReference type="PANTHER" id="PTHR42781">
    <property type="entry name" value="SPERMIDINE/PUTRESCINE IMPORT ATP-BINDING PROTEIN POTA"/>
    <property type="match status" value="1"/>
</dbReference>
<keyword evidence="7 8" id="KW-0472">Membrane</keyword>
<dbReference type="GO" id="GO:0015417">
    <property type="term" value="F:ABC-type polyamine transporter activity"/>
    <property type="evidence" value="ECO:0007669"/>
    <property type="project" value="UniProtKB-EC"/>
</dbReference>
<keyword evidence="3" id="KW-0997">Cell inner membrane</keyword>
<dbReference type="InterPro" id="IPR013611">
    <property type="entry name" value="Transp-assoc_OB_typ2"/>
</dbReference>
<dbReference type="PROSITE" id="PS00211">
    <property type="entry name" value="ABC_TRANSPORTER_1"/>
    <property type="match status" value="1"/>
</dbReference>
<feature type="domain" description="ABC transporter" evidence="9">
    <location>
        <begin position="20"/>
        <end position="250"/>
    </location>
</feature>
<dbReference type="GO" id="GO:0015847">
    <property type="term" value="P:putrescine transport"/>
    <property type="evidence" value="ECO:0007669"/>
    <property type="project" value="UniProtKB-ARBA"/>
</dbReference>
<dbReference type="InterPro" id="IPR003439">
    <property type="entry name" value="ABC_transporter-like_ATP-bd"/>
</dbReference>
<dbReference type="EMBL" id="AEJF01000088">
    <property type="protein sequence ID" value="KLU25631.1"/>
    <property type="molecule type" value="Genomic_DNA"/>
</dbReference>
<reference evidence="10 11" key="1">
    <citation type="journal article" date="2015" name="Genome Announc.">
        <title>Draft Genome Sequence of Burkholderia sp. Strain PML1(12), an Ectomycorrhizosphere-Inhabiting Bacterium with Effective Mineral-Weathering Ability.</title>
        <authorList>
            <person name="Uroz S."/>
            <person name="Oger P."/>
        </authorList>
    </citation>
    <scope>NUCLEOTIDE SEQUENCE [LARGE SCALE GENOMIC DNA]</scope>
    <source>
        <strain evidence="11">PML1(12)</strain>
    </source>
</reference>
<comment type="subunit">
    <text evidence="8">The complex is composed of two ATP-binding proteins (PotA), two transmembrane proteins (PotB and PotC) and a solute-binding protein (PotD).</text>
</comment>
<dbReference type="PATRIC" id="fig|908627.4.peg.3054"/>
<evidence type="ECO:0000256" key="6">
    <source>
        <dbReference type="ARBA" id="ARBA00022967"/>
    </source>
</evidence>
<evidence type="ECO:0000313" key="11">
    <source>
        <dbReference type="Proteomes" id="UP000035963"/>
    </source>
</evidence>
<evidence type="ECO:0000256" key="8">
    <source>
        <dbReference type="RuleBase" id="RU364083"/>
    </source>
</evidence>
<dbReference type="InterPro" id="IPR017871">
    <property type="entry name" value="ABC_transporter-like_CS"/>
</dbReference>
<evidence type="ECO:0000256" key="7">
    <source>
        <dbReference type="ARBA" id="ARBA00023136"/>
    </source>
</evidence>
<comment type="catalytic activity">
    <reaction evidence="8">
        <text>ATP + H2O + polyamine-[polyamine-binding protein]Side 1 = ADP + phosphate + polyamineSide 2 + [polyamine-binding protein]Side 1.</text>
        <dbReference type="EC" id="7.6.2.11"/>
    </reaction>
</comment>
<organism evidence="10 11">
    <name type="scientific">Caballeronia mineralivorans PML1(12)</name>
    <dbReference type="NCBI Taxonomy" id="908627"/>
    <lineage>
        <taxon>Bacteria</taxon>
        <taxon>Pseudomonadati</taxon>
        <taxon>Pseudomonadota</taxon>
        <taxon>Betaproteobacteria</taxon>
        <taxon>Burkholderiales</taxon>
        <taxon>Burkholderiaceae</taxon>
        <taxon>Caballeronia</taxon>
    </lineage>
</organism>